<dbReference type="EMBL" id="JAWJAY010000003">
    <property type="protein sequence ID" value="MDV2886353.1"/>
    <property type="molecule type" value="Genomic_DNA"/>
</dbReference>
<protein>
    <recommendedName>
        <fullName evidence="3">Lipoprotein</fullName>
    </recommendedName>
</protein>
<gene>
    <name evidence="1" type="ORF">RYX45_14275</name>
</gene>
<proteinExistence type="predicted"/>
<comment type="caution">
    <text evidence="1">The sequence shown here is derived from an EMBL/GenBank/DDBJ whole genome shotgun (WGS) entry which is preliminary data.</text>
</comment>
<sequence>MKAVLVSIFLALVVLFGCQSTQEAVEEEKVSLGDQHEEPVPEELEAVLNLEDGPLIQPNYDTQSGYSNQDLYEAGCAINPGFFSTSVPIGGNLSKHLEKQEDSYYAQFFYHGVDNEWVYLHMHCYESEDSPELVKVKEAIDLEPFHAYGFDKDEENGPEEDHPFIGKGRYSQTLNEYYTTSHFEWVYENVYYHYEFSSTDHAFDLPVEVIAEDATEVQRSILSYHENPPVLPSYVVHAAGEKGLAQFEEGFIESTHVSTHSESSEFGYESASQYSIYVEPGYSEEELNSLIDKLTDSLLTHIKNNRFVNHDSLNTLEFTIEIIDIDTKDLAYQGILSDQSIEWEEMNPSYNRVPLVVDGEALAKEWIEQLEYNDSTGMYEGELYEAGMIDLTGNGIPEVYAIFHIPVGNIGYVDSKLITFQYKHEWKHMTSKEYTALAVTPLFSHSFSKDERQQLVIGGNEQGSMLAFYFDVIGSLDGESIDFLYQEEYGYGRGGAELEGDVIAVYYDLGKHELRWNGQGFDE</sequence>
<dbReference type="AlphaFoldDB" id="A0AAJ2NQ04"/>
<reference evidence="1" key="1">
    <citation type="submission" date="2023-10" db="EMBL/GenBank/DDBJ databases">
        <title>Screening of Alkalihalophilus pseudofirmusBZ-TG-HK211 and Its Alleviation of Salt Stress on Rapeseed Growth.</title>
        <authorList>
            <person name="Zhao B."/>
            <person name="Guo T."/>
        </authorList>
    </citation>
    <scope>NUCLEOTIDE SEQUENCE</scope>
    <source>
        <strain evidence="1">BZ-TG-HK211</strain>
    </source>
</reference>
<dbReference type="RefSeq" id="WP_323467137.1">
    <property type="nucleotide sequence ID" value="NZ_CP144224.1"/>
</dbReference>
<evidence type="ECO:0000313" key="1">
    <source>
        <dbReference type="EMBL" id="MDV2886353.1"/>
    </source>
</evidence>
<accession>A0AAJ2NQ04</accession>
<evidence type="ECO:0000313" key="2">
    <source>
        <dbReference type="Proteomes" id="UP001285636"/>
    </source>
</evidence>
<name>A0AAJ2NQ04_ALKPS</name>
<organism evidence="1 2">
    <name type="scientific">Alkalihalophilus pseudofirmus</name>
    <name type="common">Bacillus pseudofirmus</name>
    <dbReference type="NCBI Taxonomy" id="79885"/>
    <lineage>
        <taxon>Bacteria</taxon>
        <taxon>Bacillati</taxon>
        <taxon>Bacillota</taxon>
        <taxon>Bacilli</taxon>
        <taxon>Bacillales</taxon>
        <taxon>Bacillaceae</taxon>
        <taxon>Alkalihalophilus</taxon>
    </lineage>
</organism>
<dbReference type="Proteomes" id="UP001285636">
    <property type="component" value="Unassembled WGS sequence"/>
</dbReference>
<evidence type="ECO:0008006" key="3">
    <source>
        <dbReference type="Google" id="ProtNLM"/>
    </source>
</evidence>
<dbReference type="PROSITE" id="PS51257">
    <property type="entry name" value="PROKAR_LIPOPROTEIN"/>
    <property type="match status" value="1"/>
</dbReference>